<dbReference type="Proteomes" id="UP000646911">
    <property type="component" value="Unassembled WGS sequence"/>
</dbReference>
<accession>A0ABR6ZIV5</accession>
<feature type="non-terminal residue" evidence="1">
    <location>
        <position position="1"/>
    </location>
</feature>
<proteinExistence type="predicted"/>
<dbReference type="EMBL" id="JACOFX010000070">
    <property type="protein sequence ID" value="MBC3911644.1"/>
    <property type="molecule type" value="Genomic_DNA"/>
</dbReference>
<sequence length="170" mass="17213">TANNKLTATVGNANDNGAPIITPTLKNIQTATFSFTGSADANNINNNAVVAIDLQDGTGLKNIAINRVASTAGTNTARIENIKQAVETMSLSNTNANNAGVVEFSFGNGTLLGANTATLNLSDVQVGTVNIGQNVSGTSAAGVANQGYETLTINSTGNTNNIGTLNLPMD</sequence>
<keyword evidence="2" id="KW-1185">Reference proteome</keyword>
<name>A0ABR6ZIV5_9BURK</name>
<evidence type="ECO:0008006" key="3">
    <source>
        <dbReference type="Google" id="ProtNLM"/>
    </source>
</evidence>
<protein>
    <recommendedName>
        <fullName evidence="3">Flagellin</fullName>
    </recommendedName>
</protein>
<dbReference type="RefSeq" id="WP_222616731.1">
    <property type="nucleotide sequence ID" value="NZ_JACOFX010000070.1"/>
</dbReference>
<comment type="caution">
    <text evidence="1">The sequence shown here is derived from an EMBL/GenBank/DDBJ whole genome shotgun (WGS) entry which is preliminary data.</text>
</comment>
<evidence type="ECO:0000313" key="1">
    <source>
        <dbReference type="EMBL" id="MBC3911644.1"/>
    </source>
</evidence>
<organism evidence="1 2">
    <name type="scientific">Undibacterium umbellatum</name>
    <dbReference type="NCBI Taxonomy" id="2762300"/>
    <lineage>
        <taxon>Bacteria</taxon>
        <taxon>Pseudomonadati</taxon>
        <taxon>Pseudomonadota</taxon>
        <taxon>Betaproteobacteria</taxon>
        <taxon>Burkholderiales</taxon>
        <taxon>Oxalobacteraceae</taxon>
        <taxon>Undibacterium</taxon>
    </lineage>
</organism>
<evidence type="ECO:0000313" key="2">
    <source>
        <dbReference type="Proteomes" id="UP000646911"/>
    </source>
</evidence>
<reference evidence="1 2" key="1">
    <citation type="submission" date="2020-08" db="EMBL/GenBank/DDBJ databases">
        <title>Novel species isolated from subtropical streams in China.</title>
        <authorList>
            <person name="Lu H."/>
        </authorList>
    </citation>
    <scope>NUCLEOTIDE SEQUENCE [LARGE SCALE GENOMIC DNA]</scope>
    <source>
        <strain evidence="1 2">NL8W</strain>
    </source>
</reference>
<gene>
    <name evidence="1" type="ORF">H8L47_29220</name>
</gene>
<feature type="non-terminal residue" evidence="1">
    <location>
        <position position="170"/>
    </location>
</feature>